<sequence>MISHTLRFFLETCPLSPGLPITQLRKPMCALQRHLRPQKSKFSFATSFTKLYQSRLQSTQAARSQSAGLQSLAMTTGRSRSRSLIHSRITRKGICGVFWGFSFEKRRRLRSNCVVLRMLTQYIVRAQTSCIYSNIMHTPNSVLVRQSSMRIKYICDLLRRARRRNG</sequence>
<dbReference type="GeneID" id="25267560"/>
<proteinExistence type="predicted"/>
<gene>
    <name evidence="1" type="ORF">K437DRAFT_51319</name>
</gene>
<evidence type="ECO:0000313" key="1">
    <source>
        <dbReference type="EMBL" id="KDN51415.1"/>
    </source>
</evidence>
<name>A0A066WLB2_TILAU</name>
<reference evidence="1 2" key="1">
    <citation type="submission" date="2014-05" db="EMBL/GenBank/DDBJ databases">
        <title>Draft genome sequence of a rare smut relative, Tilletiaria anomala UBC 951.</title>
        <authorList>
            <consortium name="DOE Joint Genome Institute"/>
            <person name="Toome M."/>
            <person name="Kuo A."/>
            <person name="Henrissat B."/>
            <person name="Lipzen A."/>
            <person name="Tritt A."/>
            <person name="Yoshinaga Y."/>
            <person name="Zane M."/>
            <person name="Barry K."/>
            <person name="Grigoriev I.V."/>
            <person name="Spatafora J.W."/>
            <person name="Aimea M.C."/>
        </authorList>
    </citation>
    <scope>NUCLEOTIDE SEQUENCE [LARGE SCALE GENOMIC DNA]</scope>
    <source>
        <strain evidence="1 2">UBC 951</strain>
    </source>
</reference>
<comment type="caution">
    <text evidence="1">The sequence shown here is derived from an EMBL/GenBank/DDBJ whole genome shotgun (WGS) entry which is preliminary data.</text>
</comment>
<dbReference type="InParanoid" id="A0A066WLB2"/>
<dbReference type="EMBL" id="JMSN01000016">
    <property type="protein sequence ID" value="KDN51415.1"/>
    <property type="molecule type" value="Genomic_DNA"/>
</dbReference>
<accession>A0A066WLB2</accession>
<dbReference type="AlphaFoldDB" id="A0A066WLB2"/>
<evidence type="ECO:0000313" key="2">
    <source>
        <dbReference type="Proteomes" id="UP000027361"/>
    </source>
</evidence>
<organism evidence="1 2">
    <name type="scientific">Tilletiaria anomala (strain ATCC 24038 / CBS 436.72 / UBC 951)</name>
    <dbReference type="NCBI Taxonomy" id="1037660"/>
    <lineage>
        <taxon>Eukaryota</taxon>
        <taxon>Fungi</taxon>
        <taxon>Dikarya</taxon>
        <taxon>Basidiomycota</taxon>
        <taxon>Ustilaginomycotina</taxon>
        <taxon>Exobasidiomycetes</taxon>
        <taxon>Georgefischeriales</taxon>
        <taxon>Tilletiariaceae</taxon>
        <taxon>Tilletiaria</taxon>
    </lineage>
</organism>
<dbReference type="RefSeq" id="XP_013244716.1">
    <property type="nucleotide sequence ID" value="XM_013389262.1"/>
</dbReference>
<dbReference type="HOGENOM" id="CLU_1603888_0_0_1"/>
<protein>
    <submittedName>
        <fullName evidence="1">Uncharacterized protein</fullName>
    </submittedName>
</protein>
<keyword evidence="2" id="KW-1185">Reference proteome</keyword>
<dbReference type="Proteomes" id="UP000027361">
    <property type="component" value="Unassembled WGS sequence"/>
</dbReference>